<keyword evidence="3 4" id="KW-0067">ATP-binding</keyword>
<keyword evidence="6" id="KW-0436">Ligase</keyword>
<dbReference type="EMBL" id="CP007029">
    <property type="protein sequence ID" value="AHE98761.1"/>
    <property type="molecule type" value="Genomic_DNA"/>
</dbReference>
<dbReference type="Gene3D" id="3.40.50.10420">
    <property type="entry name" value="NagB/RpiA/CoA transferase-like"/>
    <property type="match status" value="1"/>
</dbReference>
<proteinExistence type="inferred from homology"/>
<dbReference type="RefSeq" id="WP_232222194.1">
    <property type="nucleotide sequence ID" value="NZ_CP007029.1"/>
</dbReference>
<dbReference type="GO" id="GO:0046872">
    <property type="term" value="F:metal ion binding"/>
    <property type="evidence" value="ECO:0007669"/>
    <property type="project" value="UniProtKB-KW"/>
</dbReference>
<dbReference type="KEGG" id="tti:THITH_11445"/>
<dbReference type="PIRSF" id="PIRSF006806">
    <property type="entry name" value="FTHF_cligase"/>
    <property type="match status" value="1"/>
</dbReference>
<evidence type="ECO:0000256" key="2">
    <source>
        <dbReference type="ARBA" id="ARBA00022741"/>
    </source>
</evidence>
<evidence type="ECO:0000313" key="7">
    <source>
        <dbReference type="Proteomes" id="UP000005289"/>
    </source>
</evidence>
<dbReference type="InterPro" id="IPR024185">
    <property type="entry name" value="FTHF_cligase-like_sf"/>
</dbReference>
<evidence type="ECO:0000256" key="1">
    <source>
        <dbReference type="ARBA" id="ARBA00010638"/>
    </source>
</evidence>
<dbReference type="InterPro" id="IPR002698">
    <property type="entry name" value="FTHF_cligase"/>
</dbReference>
<dbReference type="HOGENOM" id="CLU_066245_1_1_6"/>
<name>W0DJY9_9GAMM</name>
<dbReference type="NCBIfam" id="TIGR02727">
    <property type="entry name" value="MTHFS_bact"/>
    <property type="match status" value="1"/>
</dbReference>
<evidence type="ECO:0000256" key="4">
    <source>
        <dbReference type="PIRSR" id="PIRSR006806-1"/>
    </source>
</evidence>
<dbReference type="GO" id="GO:0009396">
    <property type="term" value="P:folic acid-containing compound biosynthetic process"/>
    <property type="evidence" value="ECO:0007669"/>
    <property type="project" value="TreeGrafter"/>
</dbReference>
<evidence type="ECO:0000313" key="6">
    <source>
        <dbReference type="EMBL" id="AHE98761.1"/>
    </source>
</evidence>
<dbReference type="InterPro" id="IPR037171">
    <property type="entry name" value="NagB/RpiA_transferase-like"/>
</dbReference>
<comment type="similarity">
    <text evidence="1 5">Belongs to the 5-formyltetrahydrofolate cyclo-ligase family.</text>
</comment>
<sequence length="186" mass="21182">MRRERAALSDACLREHSRLICEHARRCLRWLRPGTLAGYFGIRGEIDLTPLLTQQASTGVHIAMPVLDRHRTGRMHFRSWHPGEALCRNAFAIPEPCPGARRIWRREITAVLVPLVAFDAQGHRIGMGGGYYDRYFARRRLGQSRRPRLIGVAHDFQQVAGIAAQPWDVRLDGVITESGWQFFSAD</sequence>
<dbReference type="PANTHER" id="PTHR23407">
    <property type="entry name" value="ATPASE INHIBITOR/5-FORMYLTETRAHYDROFOLATE CYCLO-LIGASE"/>
    <property type="match status" value="1"/>
</dbReference>
<comment type="cofactor">
    <cofactor evidence="5">
        <name>Mg(2+)</name>
        <dbReference type="ChEBI" id="CHEBI:18420"/>
    </cofactor>
</comment>
<evidence type="ECO:0000256" key="3">
    <source>
        <dbReference type="ARBA" id="ARBA00022840"/>
    </source>
</evidence>
<dbReference type="PANTHER" id="PTHR23407:SF1">
    <property type="entry name" value="5-FORMYLTETRAHYDROFOLATE CYCLO-LIGASE"/>
    <property type="match status" value="1"/>
</dbReference>
<protein>
    <recommendedName>
        <fullName evidence="5">5-formyltetrahydrofolate cyclo-ligase</fullName>
        <ecNumber evidence="5">6.3.3.2</ecNumber>
    </recommendedName>
</protein>
<dbReference type="GO" id="GO:0035999">
    <property type="term" value="P:tetrahydrofolate interconversion"/>
    <property type="evidence" value="ECO:0007669"/>
    <property type="project" value="TreeGrafter"/>
</dbReference>
<keyword evidence="5" id="KW-0460">Magnesium</keyword>
<accession>W0DJY9</accession>
<dbReference type="STRING" id="713585.THITH_11445"/>
<evidence type="ECO:0000256" key="5">
    <source>
        <dbReference type="RuleBase" id="RU361279"/>
    </source>
</evidence>
<reference evidence="6 7" key="1">
    <citation type="submission" date="2013-12" db="EMBL/GenBank/DDBJ databases">
        <authorList>
            <consortium name="DOE Joint Genome Institute"/>
            <person name="Muyzer G."/>
            <person name="Huntemann M."/>
            <person name="Han J."/>
            <person name="Chen A."/>
            <person name="Kyrpides N."/>
            <person name="Mavromatis K."/>
            <person name="Markowitz V."/>
            <person name="Palaniappan K."/>
            <person name="Ivanova N."/>
            <person name="Schaumberg A."/>
            <person name="Pati A."/>
            <person name="Liolios K."/>
            <person name="Nordberg H.P."/>
            <person name="Cantor M.N."/>
            <person name="Hua S.X."/>
            <person name="Woyke T."/>
        </authorList>
    </citation>
    <scope>NUCLEOTIDE SEQUENCE [LARGE SCALE GENOMIC DNA]</scope>
    <source>
        <strain evidence="6 7">ARh 1</strain>
    </source>
</reference>
<feature type="binding site" evidence="4">
    <location>
        <begin position="124"/>
        <end position="132"/>
    </location>
    <ligand>
        <name>ATP</name>
        <dbReference type="ChEBI" id="CHEBI:30616"/>
    </ligand>
</feature>
<gene>
    <name evidence="6" type="ORF">THITH_11445</name>
</gene>
<feature type="binding site" evidence="4">
    <location>
        <position position="45"/>
    </location>
    <ligand>
        <name>substrate</name>
    </ligand>
</feature>
<keyword evidence="7" id="KW-1185">Reference proteome</keyword>
<dbReference type="Proteomes" id="UP000005289">
    <property type="component" value="Chromosome"/>
</dbReference>
<dbReference type="AlphaFoldDB" id="W0DJY9"/>
<dbReference type="Pfam" id="PF01812">
    <property type="entry name" value="5-FTHF_cyc-lig"/>
    <property type="match status" value="1"/>
</dbReference>
<keyword evidence="2 4" id="KW-0547">Nucleotide-binding</keyword>
<organism evidence="6 7">
    <name type="scientific">Thioalkalivibrio paradoxus ARh 1</name>
    <dbReference type="NCBI Taxonomy" id="713585"/>
    <lineage>
        <taxon>Bacteria</taxon>
        <taxon>Pseudomonadati</taxon>
        <taxon>Pseudomonadota</taxon>
        <taxon>Gammaproteobacteria</taxon>
        <taxon>Chromatiales</taxon>
        <taxon>Ectothiorhodospiraceae</taxon>
        <taxon>Thioalkalivibrio</taxon>
    </lineage>
</organism>
<dbReference type="EC" id="6.3.3.2" evidence="5"/>
<dbReference type="GO" id="GO:0005524">
    <property type="term" value="F:ATP binding"/>
    <property type="evidence" value="ECO:0007669"/>
    <property type="project" value="UniProtKB-KW"/>
</dbReference>
<dbReference type="SUPFAM" id="SSF100950">
    <property type="entry name" value="NagB/RpiA/CoA transferase-like"/>
    <property type="match status" value="1"/>
</dbReference>
<comment type="catalytic activity">
    <reaction evidence="5">
        <text>(6S)-5-formyl-5,6,7,8-tetrahydrofolate + ATP = (6R)-5,10-methenyltetrahydrofolate + ADP + phosphate</text>
        <dbReference type="Rhea" id="RHEA:10488"/>
        <dbReference type="ChEBI" id="CHEBI:30616"/>
        <dbReference type="ChEBI" id="CHEBI:43474"/>
        <dbReference type="ChEBI" id="CHEBI:57455"/>
        <dbReference type="ChEBI" id="CHEBI:57457"/>
        <dbReference type="ChEBI" id="CHEBI:456216"/>
        <dbReference type="EC" id="6.3.3.2"/>
    </reaction>
</comment>
<keyword evidence="5" id="KW-0479">Metal-binding</keyword>
<dbReference type="GO" id="GO:0030272">
    <property type="term" value="F:5-formyltetrahydrofolate cyclo-ligase activity"/>
    <property type="evidence" value="ECO:0007669"/>
    <property type="project" value="UniProtKB-EC"/>
</dbReference>